<comment type="caution">
    <text evidence="1">The sequence shown here is derived from an EMBL/GenBank/DDBJ whole genome shotgun (WGS) entry which is preliminary data.</text>
</comment>
<gene>
    <name evidence="1" type="ORF">PYW08_010737</name>
</gene>
<reference evidence="1" key="1">
    <citation type="submission" date="2023-03" db="EMBL/GenBank/DDBJ databases">
        <title>Chromosome-level genomes of two armyworms, Mythimna separata and Mythimna loreyi, provide insights into the biosynthesis and reception of sex pheromones.</title>
        <authorList>
            <person name="Zhao H."/>
        </authorList>
    </citation>
    <scope>NUCLEOTIDE SEQUENCE</scope>
    <source>
        <strain evidence="1">BeijingLab</strain>
    </source>
</reference>
<evidence type="ECO:0000313" key="2">
    <source>
        <dbReference type="Proteomes" id="UP001231649"/>
    </source>
</evidence>
<protein>
    <submittedName>
        <fullName evidence="1">Uncharacterized protein</fullName>
    </submittedName>
</protein>
<keyword evidence="2" id="KW-1185">Reference proteome</keyword>
<sequence>MKKKKESLMGYYRTHLNKMKKSLQSGAGKDEVYKTNWFAFETMDNFLREVYDGNRTLRPESHDDSEAQERSEGRNDGNVNSPNFSTETEKVSQNIKEENGIRPKENKSSQNNGKKRLRLRNDLALEIKAARRQMDEAFELIKDKKNDECELFGRLLASKLKRIRNPNTRDTLMNDIHNLVFQTCMADRLEQQSGEPQFSTSMSPPY</sequence>
<name>A0ACC2Q7J1_9NEOP</name>
<dbReference type="EMBL" id="CM056803">
    <property type="protein sequence ID" value="KAJ8707485.1"/>
    <property type="molecule type" value="Genomic_DNA"/>
</dbReference>
<organism evidence="1 2">
    <name type="scientific">Mythimna loreyi</name>
    <dbReference type="NCBI Taxonomy" id="667449"/>
    <lineage>
        <taxon>Eukaryota</taxon>
        <taxon>Metazoa</taxon>
        <taxon>Ecdysozoa</taxon>
        <taxon>Arthropoda</taxon>
        <taxon>Hexapoda</taxon>
        <taxon>Insecta</taxon>
        <taxon>Pterygota</taxon>
        <taxon>Neoptera</taxon>
        <taxon>Endopterygota</taxon>
        <taxon>Lepidoptera</taxon>
        <taxon>Glossata</taxon>
        <taxon>Ditrysia</taxon>
        <taxon>Noctuoidea</taxon>
        <taxon>Noctuidae</taxon>
        <taxon>Noctuinae</taxon>
        <taxon>Hadenini</taxon>
        <taxon>Mythimna</taxon>
    </lineage>
</organism>
<accession>A0ACC2Q7J1</accession>
<proteinExistence type="predicted"/>
<dbReference type="Proteomes" id="UP001231649">
    <property type="component" value="Chromosome 27"/>
</dbReference>
<evidence type="ECO:0000313" key="1">
    <source>
        <dbReference type="EMBL" id="KAJ8707485.1"/>
    </source>
</evidence>